<dbReference type="AlphaFoldDB" id="A0AAE3VEA6"/>
<dbReference type="Proteomes" id="UP001238163">
    <property type="component" value="Unassembled WGS sequence"/>
</dbReference>
<organism evidence="5 6">
    <name type="scientific">Oligosphaera ethanolica</name>
    <dbReference type="NCBI Taxonomy" id="760260"/>
    <lineage>
        <taxon>Bacteria</taxon>
        <taxon>Pseudomonadati</taxon>
        <taxon>Lentisphaerota</taxon>
        <taxon>Oligosphaeria</taxon>
        <taxon>Oligosphaerales</taxon>
        <taxon>Oligosphaeraceae</taxon>
        <taxon>Oligosphaera</taxon>
    </lineage>
</organism>
<evidence type="ECO:0000256" key="1">
    <source>
        <dbReference type="ARBA" id="ARBA00022723"/>
    </source>
</evidence>
<feature type="domain" description="4Fe-4S ferredoxin-type" evidence="4">
    <location>
        <begin position="171"/>
        <end position="200"/>
    </location>
</feature>
<keyword evidence="1" id="KW-0479">Metal-binding</keyword>
<dbReference type="GO" id="GO:0051536">
    <property type="term" value="F:iron-sulfur cluster binding"/>
    <property type="evidence" value="ECO:0007669"/>
    <property type="project" value="UniProtKB-KW"/>
</dbReference>
<keyword evidence="2" id="KW-0408">Iron</keyword>
<dbReference type="PANTHER" id="PTHR42827">
    <property type="entry name" value="IRON-SULFUR CLUSTER-BINDING PROTEIN-RELATED"/>
    <property type="match status" value="1"/>
</dbReference>
<sequence length="283" mass="30660">MTSQELKAAAKSFGADLVGIASTASLAYLPKEDNPLSIFPQAKNVIIIGRKIPRGALRGIEQGTEMDNSFAQFGFIDLEDNFLAKTTYDVNIWMEARGFEAVPLFAYDCTGQPVGVPVEPGKPAPNVILQYRIMAQAAGLGETGLNGLFLTPEFGPRQRFAMLLTDAELEADKPFQPYLCKDCGKCVAACPLQALNPDKGTKAGFAGCESLVAARDNDLCRRCRNGAFVTNEGRFNTVERVAAACSRVCIAALEERGATQEKFTHPFRQSAPWGRDIVGDKVQ</sequence>
<dbReference type="PANTHER" id="PTHR42827:SF1">
    <property type="entry name" value="IRON-SULFUR CLUSTER-BINDING PROTEIN"/>
    <property type="match status" value="1"/>
</dbReference>
<accession>A0AAE3VEA6</accession>
<comment type="caution">
    <text evidence="5">The sequence shown here is derived from an EMBL/GenBank/DDBJ whole genome shotgun (WGS) entry which is preliminary data.</text>
</comment>
<protein>
    <submittedName>
        <fullName evidence="5">Epoxyqueuosine reductase QueG</fullName>
    </submittedName>
</protein>
<dbReference type="EMBL" id="JAUSVL010000001">
    <property type="protein sequence ID" value="MDQ0288681.1"/>
    <property type="molecule type" value="Genomic_DNA"/>
</dbReference>
<dbReference type="InterPro" id="IPR017900">
    <property type="entry name" value="4Fe4S_Fe_S_CS"/>
</dbReference>
<name>A0AAE3VEA6_9BACT</name>
<evidence type="ECO:0000259" key="4">
    <source>
        <dbReference type="PROSITE" id="PS51379"/>
    </source>
</evidence>
<keyword evidence="6" id="KW-1185">Reference proteome</keyword>
<reference evidence="5" key="1">
    <citation type="submission" date="2023-07" db="EMBL/GenBank/DDBJ databases">
        <title>Genomic Encyclopedia of Type Strains, Phase IV (KMG-IV): sequencing the most valuable type-strain genomes for metagenomic binning, comparative biology and taxonomic classification.</title>
        <authorList>
            <person name="Goeker M."/>
        </authorList>
    </citation>
    <scope>NUCLEOTIDE SEQUENCE</scope>
    <source>
        <strain evidence="5">DSM 24202</strain>
    </source>
</reference>
<dbReference type="GO" id="GO:0046872">
    <property type="term" value="F:metal ion binding"/>
    <property type="evidence" value="ECO:0007669"/>
    <property type="project" value="UniProtKB-KW"/>
</dbReference>
<dbReference type="SUPFAM" id="SSF54862">
    <property type="entry name" value="4Fe-4S ferredoxins"/>
    <property type="match status" value="1"/>
</dbReference>
<proteinExistence type="predicted"/>
<keyword evidence="3" id="KW-0411">Iron-sulfur</keyword>
<dbReference type="PROSITE" id="PS51379">
    <property type="entry name" value="4FE4S_FER_2"/>
    <property type="match status" value="1"/>
</dbReference>
<dbReference type="PROSITE" id="PS00198">
    <property type="entry name" value="4FE4S_FER_1"/>
    <property type="match status" value="1"/>
</dbReference>
<dbReference type="RefSeq" id="WP_307260014.1">
    <property type="nucleotide sequence ID" value="NZ_JAUSVL010000001.1"/>
</dbReference>
<evidence type="ECO:0000313" key="5">
    <source>
        <dbReference type="EMBL" id="MDQ0288681.1"/>
    </source>
</evidence>
<evidence type="ECO:0000313" key="6">
    <source>
        <dbReference type="Proteomes" id="UP001238163"/>
    </source>
</evidence>
<gene>
    <name evidence="5" type="ORF">J3R75_000788</name>
</gene>
<dbReference type="InterPro" id="IPR017896">
    <property type="entry name" value="4Fe4S_Fe-S-bd"/>
</dbReference>
<evidence type="ECO:0000256" key="3">
    <source>
        <dbReference type="ARBA" id="ARBA00023014"/>
    </source>
</evidence>
<evidence type="ECO:0000256" key="2">
    <source>
        <dbReference type="ARBA" id="ARBA00023004"/>
    </source>
</evidence>